<dbReference type="RefSeq" id="XP_056541133.1">
    <property type="nucleotide sequence ID" value="XM_056688704.1"/>
</dbReference>
<accession>A0A9W9LJ36</accession>
<dbReference type="OrthoDB" id="3437411at2759"/>
<reference evidence="1" key="1">
    <citation type="submission" date="2022-11" db="EMBL/GenBank/DDBJ databases">
        <authorList>
            <person name="Petersen C."/>
        </authorList>
    </citation>
    <scope>NUCLEOTIDE SEQUENCE</scope>
    <source>
        <strain evidence="1">IBT 26290</strain>
    </source>
</reference>
<dbReference type="GeneID" id="81427880"/>
<reference evidence="1" key="2">
    <citation type="journal article" date="2023" name="IMA Fungus">
        <title>Comparative genomic study of the Penicillium genus elucidates a diverse pangenome and 15 lateral gene transfer events.</title>
        <authorList>
            <person name="Petersen C."/>
            <person name="Sorensen T."/>
            <person name="Nielsen M.R."/>
            <person name="Sondergaard T.E."/>
            <person name="Sorensen J.L."/>
            <person name="Fitzpatrick D.A."/>
            <person name="Frisvad J.C."/>
            <person name="Nielsen K.L."/>
        </authorList>
    </citation>
    <scope>NUCLEOTIDE SEQUENCE</scope>
    <source>
        <strain evidence="1">IBT 26290</strain>
    </source>
</reference>
<evidence type="ECO:0000313" key="1">
    <source>
        <dbReference type="EMBL" id="KAJ5159575.1"/>
    </source>
</evidence>
<organism evidence="1 2">
    <name type="scientific">Penicillium canariense</name>
    <dbReference type="NCBI Taxonomy" id="189055"/>
    <lineage>
        <taxon>Eukaryota</taxon>
        <taxon>Fungi</taxon>
        <taxon>Dikarya</taxon>
        <taxon>Ascomycota</taxon>
        <taxon>Pezizomycotina</taxon>
        <taxon>Eurotiomycetes</taxon>
        <taxon>Eurotiomycetidae</taxon>
        <taxon>Eurotiales</taxon>
        <taxon>Aspergillaceae</taxon>
        <taxon>Penicillium</taxon>
    </lineage>
</organism>
<dbReference type="EMBL" id="JAPQKN010000004">
    <property type="protein sequence ID" value="KAJ5159575.1"/>
    <property type="molecule type" value="Genomic_DNA"/>
</dbReference>
<dbReference type="AlphaFoldDB" id="A0A9W9LJ36"/>
<proteinExistence type="predicted"/>
<gene>
    <name evidence="1" type="ORF">N7482_006579</name>
</gene>
<name>A0A9W9LJ36_9EURO</name>
<sequence length="546" mass="61180">MGLSSQSVLSVIVCRQITRRTATYALSVQHPLLGRAWRTGIHVNSPSNVTASFQRARGVHLVSNVVEEQKYRRVRLGVGLDLENAFQTLLFFMKNPAIAGQLRQLEVYGSIDVLSDGDFDFNIPPKEPRQLGLDDLDRLKMTIKKAGFTEGNEAQILQHILLQNPEGRDIRGSHRLANTAFKQAIAALLITISPNLESLSVCPVGEYCRHIKGYALLSLFRRANTARSALPYLQNLKEIIFLPDNCSTGNDGFHYNICENDHDRLNLVRRLPALESVSFMIASWNNEAGNPPPPKSANYSDISFTHSNIVEADLCYIIDSSKALRKFTYTIGGRAYPEGGKALVDLSTLIRSLWRHRHTLEELDLDVEDNLSWGEIYGVDGVKPHEQIYDDEYLQYEELWEGEMAELDTSLETVPSDISLMDFPKLKYLSLGVHTLCFLARGIGPNRHGAESISLLDRLPGSLQSLRLYGKGEEGDPLLDRGKHQPDLDVDALLETLVAEKDEKRPGLKTIEGLDPIIPRAKEVPDHAYADGDHPLLWKEPEDWLG</sequence>
<dbReference type="Proteomes" id="UP001149163">
    <property type="component" value="Unassembled WGS sequence"/>
</dbReference>
<keyword evidence="2" id="KW-1185">Reference proteome</keyword>
<evidence type="ECO:0000313" key="2">
    <source>
        <dbReference type="Proteomes" id="UP001149163"/>
    </source>
</evidence>
<protein>
    <submittedName>
        <fullName evidence="1">Uncharacterized protein</fullName>
    </submittedName>
</protein>
<comment type="caution">
    <text evidence="1">The sequence shown here is derived from an EMBL/GenBank/DDBJ whole genome shotgun (WGS) entry which is preliminary data.</text>
</comment>